<name>A0A0W0VUH8_9GAMM</name>
<dbReference type="STRING" id="45067.Llan_0865"/>
<protein>
    <submittedName>
        <fullName evidence="1">Uncharacterized protein</fullName>
    </submittedName>
</protein>
<organism evidence="1 2">
    <name type="scientific">Legionella lansingensis</name>
    <dbReference type="NCBI Taxonomy" id="45067"/>
    <lineage>
        <taxon>Bacteria</taxon>
        <taxon>Pseudomonadati</taxon>
        <taxon>Pseudomonadota</taxon>
        <taxon>Gammaproteobacteria</taxon>
        <taxon>Legionellales</taxon>
        <taxon>Legionellaceae</taxon>
        <taxon>Legionella</taxon>
    </lineage>
</organism>
<dbReference type="eggNOG" id="ENOG5031QP5">
    <property type="taxonomic scope" value="Bacteria"/>
</dbReference>
<evidence type="ECO:0000313" key="2">
    <source>
        <dbReference type="Proteomes" id="UP000054869"/>
    </source>
</evidence>
<comment type="caution">
    <text evidence="1">The sequence shown here is derived from an EMBL/GenBank/DDBJ whole genome shotgun (WGS) entry which is preliminary data.</text>
</comment>
<dbReference type="OrthoDB" id="5638187at2"/>
<gene>
    <name evidence="1" type="ORF">Llan_0865</name>
</gene>
<proteinExistence type="predicted"/>
<reference evidence="1 2" key="1">
    <citation type="submission" date="2015-11" db="EMBL/GenBank/DDBJ databases">
        <title>Genomic analysis of 38 Legionella species identifies large and diverse effector repertoires.</title>
        <authorList>
            <person name="Burstein D."/>
            <person name="Amaro F."/>
            <person name="Zusman T."/>
            <person name="Lifshitz Z."/>
            <person name="Cohen O."/>
            <person name="Gilbert J.A."/>
            <person name="Pupko T."/>
            <person name="Shuman H.A."/>
            <person name="Segal G."/>
        </authorList>
    </citation>
    <scope>NUCLEOTIDE SEQUENCE [LARGE SCALE GENOMIC DNA]</scope>
    <source>
        <strain evidence="1 2">ATCC 49751</strain>
    </source>
</reference>
<accession>A0A0W0VUH8</accession>
<dbReference type="AlphaFoldDB" id="A0A0W0VUH8"/>
<sequence length="236" mass="26786">MSFFAKPSISSFEHTLLLVEYHEKKVKFNPEDPAHIKLLEGCSRMMKHKLERLQAIDAHATAGFATGFGALSLSWFLPLSMAAMVGFAYGSYQLGQRKTAYVEYTEALENLARCCVWSLGDVKDSSELRKSPAIQEMIRTLAPVTNDAQLREFIDDKVEEEFIEDAKSIRDDIKFFDHQLSQEENQMYFKIYGYKHGSFLDILQGISYAIQTGFNALKQACTHHAEDTANTTVQFS</sequence>
<dbReference type="EMBL" id="LNYI01000015">
    <property type="protein sequence ID" value="KTD23366.1"/>
    <property type="molecule type" value="Genomic_DNA"/>
</dbReference>
<dbReference type="RefSeq" id="WP_028373548.1">
    <property type="nucleotide sequence ID" value="NZ_CAAAJD010000013.1"/>
</dbReference>
<evidence type="ECO:0000313" key="1">
    <source>
        <dbReference type="EMBL" id="KTD23366.1"/>
    </source>
</evidence>
<dbReference type="PATRIC" id="fig|45067.4.peg.896"/>
<keyword evidence="2" id="KW-1185">Reference proteome</keyword>
<dbReference type="Proteomes" id="UP000054869">
    <property type="component" value="Unassembled WGS sequence"/>
</dbReference>